<dbReference type="SUPFAM" id="SSF140453">
    <property type="entry name" value="EsxAB dimer-like"/>
    <property type="match status" value="1"/>
</dbReference>
<dbReference type="RefSeq" id="WP_128674890.1">
    <property type="nucleotide sequence ID" value="NZ_CAUQHB010000029.1"/>
</dbReference>
<protein>
    <recommendedName>
        <fullName evidence="1">ESAT-6-like protein</fullName>
    </recommendedName>
</protein>
<organism evidence="3 4">
    <name type="scientific">Lachnoanaerobaculum gingivalis</name>
    <dbReference type="NCBI Taxonomy" id="2490855"/>
    <lineage>
        <taxon>Bacteria</taxon>
        <taxon>Bacillati</taxon>
        <taxon>Bacillota</taxon>
        <taxon>Clostridia</taxon>
        <taxon>Lachnospirales</taxon>
        <taxon>Lachnospiraceae</taxon>
        <taxon>Lachnoanaerobaculum</taxon>
    </lineage>
</organism>
<dbReference type="InterPro" id="IPR036689">
    <property type="entry name" value="ESAT-6-like_sf"/>
</dbReference>
<feature type="coiled-coil region" evidence="2">
    <location>
        <begin position="69"/>
        <end position="96"/>
    </location>
</feature>
<keyword evidence="4" id="KW-1185">Reference proteome</keyword>
<dbReference type="EMBL" id="RRCO01000006">
    <property type="protein sequence ID" value="RRJ24550.1"/>
    <property type="molecule type" value="Genomic_DNA"/>
</dbReference>
<evidence type="ECO:0000313" key="4">
    <source>
        <dbReference type="Proteomes" id="UP000272490"/>
    </source>
</evidence>
<comment type="similarity">
    <text evidence="1">Belongs to the WXG100 family.</text>
</comment>
<evidence type="ECO:0000313" key="3">
    <source>
        <dbReference type="EMBL" id="RRJ24550.1"/>
    </source>
</evidence>
<dbReference type="Gene3D" id="1.10.287.1060">
    <property type="entry name" value="ESAT-6-like"/>
    <property type="match status" value="1"/>
</dbReference>
<feature type="coiled-coil region" evidence="2">
    <location>
        <begin position="15"/>
        <end position="42"/>
    </location>
</feature>
<name>A0A3P3QW31_9FIRM</name>
<evidence type="ECO:0000256" key="2">
    <source>
        <dbReference type="SAM" id="Coils"/>
    </source>
</evidence>
<dbReference type="NCBIfam" id="TIGR03930">
    <property type="entry name" value="WXG100_ESAT6"/>
    <property type="match status" value="1"/>
</dbReference>
<sequence length="98" mass="11276">MAEIKVTPAVLRQKSEELQTGVKNLAQKMNELQERENSLSGMWQGAAKDSFHNAFMTSYNECQPFFQELQRFIVKLDETAKQYEMAEARAAEAAQKRM</sequence>
<dbReference type="OrthoDB" id="1766584at2"/>
<comment type="caution">
    <text evidence="3">The sequence shown here is derived from an EMBL/GenBank/DDBJ whole genome shotgun (WGS) entry which is preliminary data.</text>
</comment>
<dbReference type="AlphaFoldDB" id="A0A3P3QW31"/>
<gene>
    <name evidence="3" type="ORF">EHV10_12240</name>
</gene>
<dbReference type="InterPro" id="IPR010310">
    <property type="entry name" value="T7SS_ESAT-6-like"/>
</dbReference>
<evidence type="ECO:0000256" key="1">
    <source>
        <dbReference type="RuleBase" id="RU362001"/>
    </source>
</evidence>
<dbReference type="Proteomes" id="UP000272490">
    <property type="component" value="Unassembled WGS sequence"/>
</dbReference>
<reference evidence="3 4" key="1">
    <citation type="submission" date="2018-11" db="EMBL/GenBank/DDBJ databases">
        <title>Genome sequencing of Lachnoanaerobaculum sp. KCOM 2030 (= ChDC B114).</title>
        <authorList>
            <person name="Kook J.-K."/>
            <person name="Park S.-N."/>
            <person name="Lim Y.K."/>
        </authorList>
    </citation>
    <scope>NUCLEOTIDE SEQUENCE [LARGE SCALE GENOMIC DNA]</scope>
    <source>
        <strain evidence="3 4">KCOM 2030</strain>
    </source>
</reference>
<proteinExistence type="inferred from homology"/>
<keyword evidence="2" id="KW-0175">Coiled coil</keyword>
<accession>A0A3P3QW31</accession>
<dbReference type="Pfam" id="PF06013">
    <property type="entry name" value="WXG100"/>
    <property type="match status" value="1"/>
</dbReference>